<gene>
    <name evidence="1" type="ORF">GK091_09370</name>
</gene>
<sequence>MPIPAPARFTDLREHLHSAGVDAAYLNLVLEQYLSLPENMPSQDWMQDPHDDHQAWQFRENLTQFREMIVDKPDEGNGEVDDEI</sequence>
<evidence type="ECO:0000313" key="1">
    <source>
        <dbReference type="EMBL" id="NEU67086.1"/>
    </source>
</evidence>
<keyword evidence="2" id="KW-1185">Reference proteome</keyword>
<dbReference type="RefSeq" id="WP_164036652.1">
    <property type="nucleotide sequence ID" value="NZ_JAAGNZ010000001.1"/>
</dbReference>
<dbReference type="EMBL" id="JAAGNZ010000001">
    <property type="protein sequence ID" value="NEU67086.1"/>
    <property type="molecule type" value="Genomic_DNA"/>
</dbReference>
<comment type="caution">
    <text evidence="1">The sequence shown here is derived from an EMBL/GenBank/DDBJ whole genome shotgun (WGS) entry which is preliminary data.</text>
</comment>
<dbReference type="Proteomes" id="UP000477386">
    <property type="component" value="Unassembled WGS sequence"/>
</dbReference>
<accession>A0A6M0IFN3</accession>
<protein>
    <submittedName>
        <fullName evidence="1">Uncharacterized protein</fullName>
    </submittedName>
</protein>
<proteinExistence type="predicted"/>
<name>A0A6M0IFN3_9BACT</name>
<organism evidence="1 2">
    <name type="scientific">Spirosoma agri</name>
    <dbReference type="NCBI Taxonomy" id="1987381"/>
    <lineage>
        <taxon>Bacteria</taxon>
        <taxon>Pseudomonadati</taxon>
        <taxon>Bacteroidota</taxon>
        <taxon>Cytophagia</taxon>
        <taxon>Cytophagales</taxon>
        <taxon>Cytophagaceae</taxon>
        <taxon>Spirosoma</taxon>
    </lineage>
</organism>
<evidence type="ECO:0000313" key="2">
    <source>
        <dbReference type="Proteomes" id="UP000477386"/>
    </source>
</evidence>
<reference evidence="1 2" key="1">
    <citation type="submission" date="2020-02" db="EMBL/GenBank/DDBJ databases">
        <title>Draft genome sequence of two Spirosoma agri KCTC 52727 and Spirosoma terrae KCTC 52035.</title>
        <authorList>
            <person name="Rojas J."/>
            <person name="Ambika Manirajan B."/>
            <person name="Ratering S."/>
            <person name="Suarez C."/>
            <person name="Schnell S."/>
        </authorList>
    </citation>
    <scope>NUCLEOTIDE SEQUENCE [LARGE SCALE GENOMIC DNA]</scope>
    <source>
        <strain evidence="1 2">KCTC 52727</strain>
    </source>
</reference>
<dbReference type="AlphaFoldDB" id="A0A6M0IFN3"/>